<dbReference type="KEGG" id="ned:HUN01_29495"/>
<evidence type="ECO:0000313" key="2">
    <source>
        <dbReference type="EMBL" id="QMS91532.1"/>
    </source>
</evidence>
<feature type="region of interest" description="Disordered" evidence="1">
    <location>
        <begin position="18"/>
        <end position="50"/>
    </location>
</feature>
<dbReference type="AlphaFoldDB" id="A0A7D7LIE2"/>
<dbReference type="EMBL" id="CP054698">
    <property type="protein sequence ID" value="QMS91532.1"/>
    <property type="molecule type" value="Genomic_DNA"/>
</dbReference>
<feature type="compositionally biased region" description="Polar residues" evidence="1">
    <location>
        <begin position="19"/>
        <end position="39"/>
    </location>
</feature>
<accession>A0A7D7LIE2</accession>
<proteinExistence type="predicted"/>
<evidence type="ECO:0000313" key="3">
    <source>
        <dbReference type="Proteomes" id="UP000514713"/>
    </source>
</evidence>
<dbReference type="Proteomes" id="UP000514713">
    <property type="component" value="Chromosome"/>
</dbReference>
<evidence type="ECO:0000256" key="1">
    <source>
        <dbReference type="SAM" id="MobiDB-lite"/>
    </source>
</evidence>
<gene>
    <name evidence="2" type="ORF">HUN01_29495</name>
</gene>
<sequence>MASSISLDVMGATLPPITLSINPDANTPTPNFSKSSVTNKIPDFSKKLGI</sequence>
<name>A0A7D7LIE2_9NOSO</name>
<keyword evidence="3" id="KW-1185">Reference proteome</keyword>
<reference evidence="3" key="1">
    <citation type="submission" date="2020-06" db="EMBL/GenBank/DDBJ databases">
        <title>Nostoc edaphicum CCNP1411 genome.</title>
        <authorList>
            <person name="Fidor A."/>
            <person name="Grabski M."/>
            <person name="Gawor J."/>
            <person name="Gromadka R."/>
            <person name="Wegrzyn G."/>
            <person name="Mazur-Marzec H."/>
        </authorList>
    </citation>
    <scope>NUCLEOTIDE SEQUENCE [LARGE SCALE GENOMIC DNA]</scope>
    <source>
        <strain evidence="3">CCNP1411</strain>
    </source>
</reference>
<dbReference type="RefSeq" id="WP_181929146.1">
    <property type="nucleotide sequence ID" value="NZ_CP054698.1"/>
</dbReference>
<organism evidence="2 3">
    <name type="scientific">Nostoc edaphicum CCNP1411</name>
    <dbReference type="NCBI Taxonomy" id="1472755"/>
    <lineage>
        <taxon>Bacteria</taxon>
        <taxon>Bacillati</taxon>
        <taxon>Cyanobacteriota</taxon>
        <taxon>Cyanophyceae</taxon>
        <taxon>Nostocales</taxon>
        <taxon>Nostocaceae</taxon>
        <taxon>Nostoc</taxon>
    </lineage>
</organism>
<protein>
    <submittedName>
        <fullName evidence="2">Uncharacterized protein</fullName>
    </submittedName>
</protein>